<evidence type="ECO:0000313" key="2">
    <source>
        <dbReference type="Proteomes" id="UP001380953"/>
    </source>
</evidence>
<comment type="caution">
    <text evidence="1">The sequence shown here is derived from an EMBL/GenBank/DDBJ whole genome shotgun (WGS) entry which is preliminary data.</text>
</comment>
<proteinExistence type="predicted"/>
<dbReference type="Proteomes" id="UP001380953">
    <property type="component" value="Unassembled WGS sequence"/>
</dbReference>
<accession>A0ACC6P6D0</accession>
<protein>
    <submittedName>
        <fullName evidence="1">MerR family transcriptional regulator</fullName>
    </submittedName>
</protein>
<gene>
    <name evidence="1" type="ORF">WKI47_00840</name>
</gene>
<reference evidence="1" key="1">
    <citation type="submission" date="2024-03" db="EMBL/GenBank/DDBJ databases">
        <title>Whole genome sequecning of epiphytes from Marcgravia umbellata leaves.</title>
        <authorList>
            <person name="Kumar G."/>
            <person name="Savka M.A."/>
        </authorList>
    </citation>
    <scope>NUCLEOTIDE SEQUENCE</scope>
    <source>
        <strain evidence="1">RIT_BL5</strain>
    </source>
</reference>
<sequence>MPKALLTVHEVVSITGTTARTLHHYDRIGLLKPAKVKENGYRLYDRSNLERLQIILFLKETGLRLEDIAILLKLPEPKRRRALHEHRERLMDKKRRLERTLQDFDQYLEAGTIFGPQSPDMPGIALREQYDREAELIYGDTPAYAVYKQRKQESEQRPQDEHEAELNQAEQRINRVLTQLFSLIPASPDSPDVQHKIAEWAEALGTYTEITPQLLVHIAENYRSDNRFRAYFDTFGGEEGQFASFLHQAIQAYSSSLSYPLRRE</sequence>
<dbReference type="EMBL" id="JBBKAR010000001">
    <property type="protein sequence ID" value="MEJ8302453.1"/>
    <property type="molecule type" value="Genomic_DNA"/>
</dbReference>
<organism evidence="1 2">
    <name type="scientific">Saccharibacillus sacchari</name>
    <dbReference type="NCBI Taxonomy" id="456493"/>
    <lineage>
        <taxon>Bacteria</taxon>
        <taxon>Bacillati</taxon>
        <taxon>Bacillota</taxon>
        <taxon>Bacilli</taxon>
        <taxon>Bacillales</taxon>
        <taxon>Paenibacillaceae</taxon>
        <taxon>Saccharibacillus</taxon>
    </lineage>
</organism>
<evidence type="ECO:0000313" key="1">
    <source>
        <dbReference type="EMBL" id="MEJ8302453.1"/>
    </source>
</evidence>
<keyword evidence="2" id="KW-1185">Reference proteome</keyword>
<name>A0ACC6P6D0_9BACL</name>